<feature type="region of interest" description="Disordered" evidence="1">
    <location>
        <begin position="90"/>
        <end position="110"/>
    </location>
</feature>
<name>A0AB33J6U1_9BACT</name>
<sequence length="110" mass="11949">MSKGINKDSMSSLLEGLTSVKTSQTEDHQTAYSAAPSPKSGAKPTTKERICTSVDTTIMNKIRSIAEKEGVLINELITLGLGMVISKYEESHGQIRPKKPNKGNIANIFR</sequence>
<proteinExistence type="predicted"/>
<dbReference type="AlphaFoldDB" id="A0AB33J6U1"/>
<feature type="region of interest" description="Disordered" evidence="1">
    <location>
        <begin position="15"/>
        <end position="48"/>
    </location>
</feature>
<protein>
    <recommendedName>
        <fullName evidence="3">DUF3408 domain-containing protein</fullName>
    </recommendedName>
</protein>
<accession>A0AB33J6U1</accession>
<gene>
    <name evidence="2" type="ORF">GTC17254_16820</name>
</gene>
<reference evidence="2" key="1">
    <citation type="submission" date="2024-07" db="EMBL/GenBank/DDBJ databases">
        <title>Complete genome sequence of Prevotella sp. YM-2024 GTC17254.</title>
        <authorList>
            <person name="Hayashi M."/>
            <person name="Muto Y."/>
            <person name="Tanaka K."/>
            <person name="Niwa H."/>
        </authorList>
    </citation>
    <scope>NUCLEOTIDE SEQUENCE</scope>
    <source>
        <strain evidence="2">GTC17254</strain>
    </source>
</reference>
<evidence type="ECO:0008006" key="3">
    <source>
        <dbReference type="Google" id="ProtNLM"/>
    </source>
</evidence>
<evidence type="ECO:0000256" key="1">
    <source>
        <dbReference type="SAM" id="MobiDB-lite"/>
    </source>
</evidence>
<dbReference type="EMBL" id="AP035786">
    <property type="protein sequence ID" value="BFO74085.1"/>
    <property type="molecule type" value="Genomic_DNA"/>
</dbReference>
<organism evidence="2">
    <name type="scientific">Prevotella sp. GTC17254</name>
    <dbReference type="NCBI Taxonomy" id="3236794"/>
    <lineage>
        <taxon>Bacteria</taxon>
        <taxon>Pseudomonadati</taxon>
        <taxon>Bacteroidota</taxon>
        <taxon>Bacteroidia</taxon>
        <taxon>Bacteroidales</taxon>
        <taxon>Prevotellaceae</taxon>
        <taxon>Prevotella</taxon>
    </lineage>
</organism>
<evidence type="ECO:0000313" key="2">
    <source>
        <dbReference type="EMBL" id="BFO74085.1"/>
    </source>
</evidence>